<gene>
    <name evidence="1" type="ORF">NM208_g6624</name>
</gene>
<reference evidence="1" key="1">
    <citation type="submission" date="2022-08" db="EMBL/GenBank/DDBJ databases">
        <title>Genome Sequence of Fusarium decemcellulare.</title>
        <authorList>
            <person name="Buettner E."/>
        </authorList>
    </citation>
    <scope>NUCLEOTIDE SEQUENCE</scope>
    <source>
        <strain evidence="1">Babe19</strain>
    </source>
</reference>
<dbReference type="EMBL" id="JANRMS010000626">
    <property type="protein sequence ID" value="KAJ3536679.1"/>
    <property type="molecule type" value="Genomic_DNA"/>
</dbReference>
<dbReference type="Proteomes" id="UP001148629">
    <property type="component" value="Unassembled WGS sequence"/>
</dbReference>
<name>A0ACC1SC83_9HYPO</name>
<evidence type="ECO:0000313" key="1">
    <source>
        <dbReference type="EMBL" id="KAJ3536679.1"/>
    </source>
</evidence>
<evidence type="ECO:0000313" key="2">
    <source>
        <dbReference type="Proteomes" id="UP001148629"/>
    </source>
</evidence>
<organism evidence="1 2">
    <name type="scientific">Fusarium decemcellulare</name>
    <dbReference type="NCBI Taxonomy" id="57161"/>
    <lineage>
        <taxon>Eukaryota</taxon>
        <taxon>Fungi</taxon>
        <taxon>Dikarya</taxon>
        <taxon>Ascomycota</taxon>
        <taxon>Pezizomycotina</taxon>
        <taxon>Sordariomycetes</taxon>
        <taxon>Hypocreomycetidae</taxon>
        <taxon>Hypocreales</taxon>
        <taxon>Nectriaceae</taxon>
        <taxon>Fusarium</taxon>
        <taxon>Fusarium decemcellulare species complex</taxon>
    </lineage>
</organism>
<proteinExistence type="predicted"/>
<keyword evidence="2" id="KW-1185">Reference proteome</keyword>
<comment type="caution">
    <text evidence="1">The sequence shown here is derived from an EMBL/GenBank/DDBJ whole genome shotgun (WGS) entry which is preliminary data.</text>
</comment>
<sequence>MLAVLCKLLPLLLHLAVGLADHPETPALQPRKDEESTNNPSAENYGYRVGHSIAIANSSLYIQGGEIALNDSLTDLIGVNSTLSISLDTAWSISNVEIKEFAKGSKEGPPPRKDFSLWINGREDRLWLWGGSDAGSPKASDDHSLWELTVSEDGGGKWARKYTDNVTGFDNTQLLSQGLSTSCGTNGVTFGGWSSPSTDNTSETTEYSLEVVDFDSEYGIWGQQDTPDDFLPEGGSYDRGGADGEGNQVDIDGFRNVTMWQAGPGNWLFQTATGGVGDVPTPRINPCVSIGGEASGGYGIFIYGGARPDAPSGEEAYDQVYVLAIPAFRWFKLDVKGSTTRHGHSCVVRGTQLISVGGRRTYGDNSKEEQDPWNRGIQILDLQALKWGNRFHPDNVYVSPAVVADFYVKGGAEVWNQLNGTTSTLGGVVALAIGIAAVFFWRRKKRAPPKQQDDKIVTETASSPGNEPSEMTSTPAPTNAVLQSDDVRQSPPSELIGDKAPANRRAELE</sequence>
<protein>
    <submittedName>
        <fullName evidence="1">Uncharacterized protein</fullName>
    </submittedName>
</protein>
<accession>A0ACC1SC83</accession>